<feature type="domain" description="AB hydrolase-1" evidence="1">
    <location>
        <begin position="56"/>
        <end position="281"/>
    </location>
</feature>
<dbReference type="Gene3D" id="3.40.50.1820">
    <property type="entry name" value="alpha/beta hydrolase"/>
    <property type="match status" value="1"/>
</dbReference>
<reference evidence="2 3" key="1">
    <citation type="journal article" date="2016" name="Environ. Microbiol.">
        <title>Genomic resolution of a cold subsurface aquifer community provides metabolic insights for novel microbes adapted to high CO concentrations.</title>
        <authorList>
            <person name="Probst A.J."/>
            <person name="Castelle C.J."/>
            <person name="Singh A."/>
            <person name="Brown C.T."/>
            <person name="Anantharaman K."/>
            <person name="Sharon I."/>
            <person name="Hug L.A."/>
            <person name="Burstein D."/>
            <person name="Emerson J.B."/>
            <person name="Thomas B.C."/>
            <person name="Banfield J.F."/>
        </authorList>
    </citation>
    <scope>NUCLEOTIDE SEQUENCE [LARGE SCALE GENOMIC DNA]</scope>
    <source>
        <strain evidence="2">CG1_02_47_37</strain>
    </source>
</reference>
<evidence type="ECO:0000313" key="2">
    <source>
        <dbReference type="EMBL" id="OIN89826.1"/>
    </source>
</evidence>
<evidence type="ECO:0000313" key="3">
    <source>
        <dbReference type="Proteomes" id="UP000183144"/>
    </source>
</evidence>
<dbReference type="EMBL" id="MNUI01000014">
    <property type="protein sequence ID" value="OIN89826.1"/>
    <property type="molecule type" value="Genomic_DNA"/>
</dbReference>
<dbReference type="InterPro" id="IPR029058">
    <property type="entry name" value="AB_hydrolase_fold"/>
</dbReference>
<sequence length="289" mass="32194">MEKLVFLLILIAAVIITVKFFEKKSFTARHQLLYQETYQFMDKIMSYKVLGGGQPVILLHGSMTSTPWNGFEAKLSQDFKVYVPDLPGFGASDAIDGQLHNTDLFGRALAEFIKQQNLTEAPIISLSLGTIVSAKTAAAGLTDAPLIFVGAPSQVTGFNAKLLQALPLSIKRILVGTYWGKDKFLIPTLDDNIGNKTKKDNSKFISELETSDVRSIADINYLNEVNQEFPQIVKQLKNKIIFVYGDRDVQKNHVAYLTDEIIEIKDSGHNVFEGQPEKLIEVIKKAVNE</sequence>
<dbReference type="PANTHER" id="PTHR43194">
    <property type="entry name" value="HYDROLASE ALPHA/BETA FOLD FAMILY"/>
    <property type="match status" value="1"/>
</dbReference>
<gene>
    <name evidence="2" type="ORF">AUJ59_00670</name>
</gene>
<dbReference type="InterPro" id="IPR050228">
    <property type="entry name" value="Carboxylesterase_BioH"/>
</dbReference>
<dbReference type="SUPFAM" id="SSF53474">
    <property type="entry name" value="alpha/beta-Hydrolases"/>
    <property type="match status" value="1"/>
</dbReference>
<dbReference type="PANTHER" id="PTHR43194:SF2">
    <property type="entry name" value="PEROXISOMAL MEMBRANE PROTEIN LPX1"/>
    <property type="match status" value="1"/>
</dbReference>
<dbReference type="Proteomes" id="UP000183144">
    <property type="component" value="Unassembled WGS sequence"/>
</dbReference>
<dbReference type="STRING" id="1805034.AUJ59_00670"/>
<dbReference type="AlphaFoldDB" id="A0A1J4RTT5"/>
<name>A0A1J4RTT5_9BACT</name>
<proteinExistence type="predicted"/>
<evidence type="ECO:0000259" key="1">
    <source>
        <dbReference type="Pfam" id="PF12697"/>
    </source>
</evidence>
<accession>A0A1J4RTT5</accession>
<protein>
    <recommendedName>
        <fullName evidence="1">AB hydrolase-1 domain-containing protein</fullName>
    </recommendedName>
</protein>
<comment type="caution">
    <text evidence="2">The sequence shown here is derived from an EMBL/GenBank/DDBJ whole genome shotgun (WGS) entry which is preliminary data.</text>
</comment>
<dbReference type="InterPro" id="IPR000073">
    <property type="entry name" value="AB_hydrolase_1"/>
</dbReference>
<dbReference type="Pfam" id="PF12697">
    <property type="entry name" value="Abhydrolase_6"/>
    <property type="match status" value="1"/>
</dbReference>
<organism evidence="2 3">
    <name type="scientific">Candidatus Beckwithbacteria bacterium CG1_02_47_37</name>
    <dbReference type="NCBI Taxonomy" id="1805034"/>
    <lineage>
        <taxon>Bacteria</taxon>
        <taxon>Candidatus Beckwithiibacteriota</taxon>
    </lineage>
</organism>